<organism evidence="2 3">
    <name type="scientific">Pendulispora albinea</name>
    <dbReference type="NCBI Taxonomy" id="2741071"/>
    <lineage>
        <taxon>Bacteria</taxon>
        <taxon>Pseudomonadati</taxon>
        <taxon>Myxococcota</taxon>
        <taxon>Myxococcia</taxon>
        <taxon>Myxococcales</taxon>
        <taxon>Sorangiineae</taxon>
        <taxon>Pendulisporaceae</taxon>
        <taxon>Pendulispora</taxon>
    </lineage>
</organism>
<gene>
    <name evidence="2" type="ORF">LZC94_41400</name>
</gene>
<dbReference type="Proteomes" id="UP001370348">
    <property type="component" value="Chromosome"/>
</dbReference>
<evidence type="ECO:0000313" key="3">
    <source>
        <dbReference type="Proteomes" id="UP001370348"/>
    </source>
</evidence>
<dbReference type="PANTHER" id="PTHR46825:SF7">
    <property type="entry name" value="D-ALANYL-D-ALANINE CARBOXYPEPTIDASE"/>
    <property type="match status" value="1"/>
</dbReference>
<protein>
    <submittedName>
        <fullName evidence="2">Beta-lactamase family protein</fullName>
    </submittedName>
</protein>
<dbReference type="RefSeq" id="WP_394823889.1">
    <property type="nucleotide sequence ID" value="NZ_CP089984.1"/>
</dbReference>
<reference evidence="2 3" key="1">
    <citation type="submission" date="2021-12" db="EMBL/GenBank/DDBJ databases">
        <title>Discovery of the Pendulisporaceae a myxobacterial family with distinct sporulation behavior and unique specialized metabolism.</title>
        <authorList>
            <person name="Garcia R."/>
            <person name="Popoff A."/>
            <person name="Bader C.D."/>
            <person name="Loehr J."/>
            <person name="Walesch S."/>
            <person name="Walt C."/>
            <person name="Boldt J."/>
            <person name="Bunk B."/>
            <person name="Haeckl F.J.F.P.J."/>
            <person name="Gunesch A.P."/>
            <person name="Birkelbach J."/>
            <person name="Nuebel U."/>
            <person name="Pietschmann T."/>
            <person name="Bach T."/>
            <person name="Mueller R."/>
        </authorList>
    </citation>
    <scope>NUCLEOTIDE SEQUENCE [LARGE SCALE GENOMIC DNA]</scope>
    <source>
        <strain evidence="2 3">MSr11954</strain>
    </source>
</reference>
<evidence type="ECO:0000313" key="2">
    <source>
        <dbReference type="EMBL" id="WXB14269.1"/>
    </source>
</evidence>
<dbReference type="EMBL" id="CP089984">
    <property type="protein sequence ID" value="WXB14269.1"/>
    <property type="molecule type" value="Genomic_DNA"/>
</dbReference>
<dbReference type="InterPro" id="IPR050491">
    <property type="entry name" value="AmpC-like"/>
</dbReference>
<keyword evidence="3" id="KW-1185">Reference proteome</keyword>
<accession>A0ABZ2LTN5</accession>
<name>A0ABZ2LTN5_9BACT</name>
<dbReference type="InterPro" id="IPR001466">
    <property type="entry name" value="Beta-lactam-related"/>
</dbReference>
<dbReference type="InterPro" id="IPR012338">
    <property type="entry name" value="Beta-lactam/transpept-like"/>
</dbReference>
<dbReference type="Pfam" id="PF00144">
    <property type="entry name" value="Beta-lactamase"/>
    <property type="match status" value="1"/>
</dbReference>
<dbReference type="Gene3D" id="3.40.710.10">
    <property type="entry name" value="DD-peptidase/beta-lactamase superfamily"/>
    <property type="match status" value="1"/>
</dbReference>
<dbReference type="PANTHER" id="PTHR46825">
    <property type="entry name" value="D-ALANYL-D-ALANINE-CARBOXYPEPTIDASE/ENDOPEPTIDASE AMPH"/>
    <property type="match status" value="1"/>
</dbReference>
<sequence length="390" mass="42313">MNTYSMLRRRSHALVAASAFLTAACSDDNKDVSPRFDEAALRADVETVQKTADIVGVLAEVVTPEGPLRARAGAAELGTNQPVPWDAHFRVASTTKTFVATVVLQLVGEGKLSLEDPVEKWLPGVVRGQGNDGNKVTVRQLLQHTSGLFDYVEDEGLQSAMRQDFEGIRYNLMTPEELVAIAMKHPPAFAPGQGWSYSNTGYLVAGMIIKAITGHDWSHEVVNRIAVPLGLTQTSVTTTDPKVPVPYARTYLRVEGAPSPLETTENTLEHTADSAVISTTADLNRFFRELVTGKVLRASELTEMQRTVPMPEGDYPAGTRAGLGIFWSPTSCGGFWQHAGDSPVAPHTRTGITADGRRSIIVSMTSTVDFASTDRAVFELTERALCDRAR</sequence>
<evidence type="ECO:0000259" key="1">
    <source>
        <dbReference type="Pfam" id="PF00144"/>
    </source>
</evidence>
<proteinExistence type="predicted"/>
<dbReference type="SUPFAM" id="SSF56601">
    <property type="entry name" value="beta-lactamase/transpeptidase-like"/>
    <property type="match status" value="1"/>
</dbReference>
<feature type="domain" description="Beta-lactamase-related" evidence="1">
    <location>
        <begin position="45"/>
        <end position="371"/>
    </location>
</feature>